<dbReference type="Proteomes" id="UP000319769">
    <property type="component" value="Unassembled WGS sequence"/>
</dbReference>
<comment type="similarity">
    <text evidence="1">Belongs to the short-chain dehydrogenases/reductases (SDR) family.</text>
</comment>
<accession>A0A5N0UMF1</accession>
<keyword evidence="4" id="KW-1185">Reference proteome</keyword>
<name>A0A5N0UMF1_9PSEU</name>
<evidence type="ECO:0000313" key="4">
    <source>
        <dbReference type="Proteomes" id="UP000319769"/>
    </source>
</evidence>
<dbReference type="Pfam" id="PF00106">
    <property type="entry name" value="adh_short"/>
    <property type="match status" value="1"/>
</dbReference>
<comment type="caution">
    <text evidence="3">The sequence shown here is derived from an EMBL/GenBank/DDBJ whole genome shotgun (WGS) entry which is preliminary data.</text>
</comment>
<sequence>MTDRVLLITGASRGLGAATARRAAAAGYRLALVSRNAESLAPLVEELGADKALALAADVADWDQISGAVAATEERFGRLDAAFANAGQMLPVSFFGKGGTDPRQWREMVLTNVYGTAITARAALPALAKTEGHLVLTGSVAGRYIRPANLYSATKWAVTGLAGSIRAEAVGTGVRVTLVQPGIVETELITEEMRRKPKLDPDDIARAVCYALEQPKTVDVNEIVVRPTGQDPER</sequence>
<organism evidence="3 4">
    <name type="scientific">Amycolatopsis acidicola</name>
    <dbReference type="NCBI Taxonomy" id="2596893"/>
    <lineage>
        <taxon>Bacteria</taxon>
        <taxon>Bacillati</taxon>
        <taxon>Actinomycetota</taxon>
        <taxon>Actinomycetes</taxon>
        <taxon>Pseudonocardiales</taxon>
        <taxon>Pseudonocardiaceae</taxon>
        <taxon>Amycolatopsis</taxon>
    </lineage>
</organism>
<evidence type="ECO:0000256" key="2">
    <source>
        <dbReference type="ARBA" id="ARBA00023002"/>
    </source>
</evidence>
<dbReference type="OrthoDB" id="9775296at2"/>
<dbReference type="InterPro" id="IPR002347">
    <property type="entry name" value="SDR_fam"/>
</dbReference>
<dbReference type="PRINTS" id="PR00081">
    <property type="entry name" value="GDHRDH"/>
</dbReference>
<dbReference type="AlphaFoldDB" id="A0A5N0UMF1"/>
<dbReference type="Gene3D" id="3.40.50.720">
    <property type="entry name" value="NAD(P)-binding Rossmann-like Domain"/>
    <property type="match status" value="1"/>
</dbReference>
<dbReference type="PANTHER" id="PTHR43115:SF4">
    <property type="entry name" value="DEHYDROGENASE_REDUCTASE SDR FAMILY MEMBER 11"/>
    <property type="match status" value="1"/>
</dbReference>
<protein>
    <submittedName>
        <fullName evidence="3">SDR family NAD(P)-dependent oxidoreductase</fullName>
    </submittedName>
</protein>
<dbReference type="PANTHER" id="PTHR43115">
    <property type="entry name" value="DEHYDROGENASE/REDUCTASE SDR FAMILY MEMBER 11"/>
    <property type="match status" value="1"/>
</dbReference>
<dbReference type="SUPFAM" id="SSF51735">
    <property type="entry name" value="NAD(P)-binding Rossmann-fold domains"/>
    <property type="match status" value="1"/>
</dbReference>
<gene>
    <name evidence="3" type="ORF">FPZ12_044580</name>
</gene>
<dbReference type="GO" id="GO:0016491">
    <property type="term" value="F:oxidoreductase activity"/>
    <property type="evidence" value="ECO:0007669"/>
    <property type="project" value="UniProtKB-KW"/>
</dbReference>
<evidence type="ECO:0000256" key="1">
    <source>
        <dbReference type="ARBA" id="ARBA00006484"/>
    </source>
</evidence>
<keyword evidence="2" id="KW-0560">Oxidoreductase</keyword>
<dbReference type="EMBL" id="VMNW02000163">
    <property type="protein sequence ID" value="KAA9148734.1"/>
    <property type="molecule type" value="Genomic_DNA"/>
</dbReference>
<dbReference type="InterPro" id="IPR036291">
    <property type="entry name" value="NAD(P)-bd_dom_sf"/>
</dbReference>
<proteinExistence type="inferred from homology"/>
<dbReference type="RefSeq" id="WP_144761333.1">
    <property type="nucleotide sequence ID" value="NZ_VMNW02000163.1"/>
</dbReference>
<evidence type="ECO:0000313" key="3">
    <source>
        <dbReference type="EMBL" id="KAA9148734.1"/>
    </source>
</evidence>
<reference evidence="3" key="1">
    <citation type="submission" date="2019-09" db="EMBL/GenBank/DDBJ databases">
        <authorList>
            <person name="Teo W.F.A."/>
            <person name="Duangmal K."/>
        </authorList>
    </citation>
    <scope>NUCLEOTIDE SEQUENCE [LARGE SCALE GENOMIC DNA]</scope>
    <source>
        <strain evidence="3">K81G1</strain>
    </source>
</reference>